<evidence type="ECO:0000313" key="3">
    <source>
        <dbReference type="Proteomes" id="UP000051264"/>
    </source>
</evidence>
<keyword evidence="1" id="KW-1133">Transmembrane helix</keyword>
<keyword evidence="1" id="KW-0812">Transmembrane</keyword>
<dbReference type="AlphaFoldDB" id="A0A0R1RXE3"/>
<organism evidence="2 3">
    <name type="scientific">Latilactobacillus fuchuensis DSM 14340 = JCM 11249</name>
    <dbReference type="NCBI Taxonomy" id="1423747"/>
    <lineage>
        <taxon>Bacteria</taxon>
        <taxon>Bacillati</taxon>
        <taxon>Bacillota</taxon>
        <taxon>Bacilli</taxon>
        <taxon>Lactobacillales</taxon>
        <taxon>Lactobacillaceae</taxon>
        <taxon>Latilactobacillus</taxon>
    </lineage>
</organism>
<proteinExistence type="predicted"/>
<evidence type="ECO:0000313" key="2">
    <source>
        <dbReference type="EMBL" id="KRL58962.1"/>
    </source>
</evidence>
<evidence type="ECO:0000256" key="1">
    <source>
        <dbReference type="SAM" id="Phobius"/>
    </source>
</evidence>
<comment type="caution">
    <text evidence="2">The sequence shown here is derived from an EMBL/GenBank/DDBJ whole genome shotgun (WGS) entry which is preliminary data.</text>
</comment>
<sequence length="61" mass="7282">MKTAQLEKEMVKMGQKLLNFWQQPIVNFIGRTIIYFVILLILLYLYDYSGIGSPKFIYNEF</sequence>
<keyword evidence="1" id="KW-0472">Membrane</keyword>
<dbReference type="STRING" id="1423747.FC69_GL002029"/>
<accession>A0A0R1RXE3</accession>
<feature type="transmembrane region" description="Helical" evidence="1">
    <location>
        <begin position="25"/>
        <end position="46"/>
    </location>
</feature>
<name>A0A0R1RXE3_9LACO</name>
<gene>
    <name evidence="2" type="ORF">FC69_GL002029</name>
</gene>
<dbReference type="Proteomes" id="UP000051264">
    <property type="component" value="Unassembled WGS sequence"/>
</dbReference>
<evidence type="ECO:0008006" key="4">
    <source>
        <dbReference type="Google" id="ProtNLM"/>
    </source>
</evidence>
<dbReference type="Pfam" id="PF12459">
    <property type="entry name" value="DltX"/>
    <property type="match status" value="1"/>
</dbReference>
<dbReference type="PATRIC" id="fig|1423747.3.peg.2062"/>
<dbReference type="InterPro" id="IPR021008">
    <property type="entry name" value="DltX"/>
</dbReference>
<reference evidence="2 3" key="1">
    <citation type="journal article" date="2015" name="Genome Announc.">
        <title>Expanding the biotechnology potential of lactobacilli through comparative genomics of 213 strains and associated genera.</title>
        <authorList>
            <person name="Sun Z."/>
            <person name="Harris H.M."/>
            <person name="McCann A."/>
            <person name="Guo C."/>
            <person name="Argimon S."/>
            <person name="Zhang W."/>
            <person name="Yang X."/>
            <person name="Jeffery I.B."/>
            <person name="Cooney J.C."/>
            <person name="Kagawa T.F."/>
            <person name="Liu W."/>
            <person name="Song Y."/>
            <person name="Salvetti E."/>
            <person name="Wrobel A."/>
            <person name="Rasinkangas P."/>
            <person name="Parkhill J."/>
            <person name="Rea M.C."/>
            <person name="O'Sullivan O."/>
            <person name="Ritari J."/>
            <person name="Douillard F.P."/>
            <person name="Paul Ross R."/>
            <person name="Yang R."/>
            <person name="Briner A.E."/>
            <person name="Felis G.E."/>
            <person name="de Vos W.M."/>
            <person name="Barrangou R."/>
            <person name="Klaenhammer T.R."/>
            <person name="Caufield P.W."/>
            <person name="Cui Y."/>
            <person name="Zhang H."/>
            <person name="O'Toole P.W."/>
        </authorList>
    </citation>
    <scope>NUCLEOTIDE SEQUENCE [LARGE SCALE GENOMIC DNA]</scope>
    <source>
        <strain evidence="2 3">DSM 14340</strain>
    </source>
</reference>
<dbReference type="EMBL" id="AZEX01000059">
    <property type="protein sequence ID" value="KRL58962.1"/>
    <property type="molecule type" value="Genomic_DNA"/>
</dbReference>
<protein>
    <recommendedName>
        <fullName evidence="4">D-Ala-teichoic acid biosynthesis family protein</fullName>
    </recommendedName>
</protein>